<accession>A0A4S5CRQ0</accession>
<evidence type="ECO:0000313" key="1">
    <source>
        <dbReference type="EMBL" id="THJ47405.1"/>
    </source>
</evidence>
<sequence>MKYEGLVELTVTGPIGDFETHTDQLMDALLALEDLIDPDIGGNLAEGRMDITMTVEADTIPDAAYKSLSAVRTAIHAAGGATSGWERLIQKMTAEARQLADA</sequence>
<proteinExistence type="predicted"/>
<name>A0A4S5CRQ0_9ACTN</name>
<keyword evidence="2" id="KW-1185">Reference proteome</keyword>
<dbReference type="RefSeq" id="WP_136449297.1">
    <property type="nucleotide sequence ID" value="NZ_CADCWT010000271.1"/>
</dbReference>
<dbReference type="Proteomes" id="UP000305282">
    <property type="component" value="Unassembled WGS sequence"/>
</dbReference>
<comment type="caution">
    <text evidence="1">The sequence shown here is derived from an EMBL/GenBank/DDBJ whole genome shotgun (WGS) entry which is preliminary data.</text>
</comment>
<protein>
    <submittedName>
        <fullName evidence="1">Uncharacterized protein</fullName>
    </submittedName>
</protein>
<dbReference type="AlphaFoldDB" id="A0A4S5CRQ0"/>
<evidence type="ECO:0000313" key="2">
    <source>
        <dbReference type="Proteomes" id="UP000305282"/>
    </source>
</evidence>
<gene>
    <name evidence="1" type="ORF">E7Y31_19525</name>
</gene>
<reference evidence="1 2" key="1">
    <citation type="submission" date="2019-04" db="EMBL/GenBank/DDBJ databases">
        <title>Draft genome sequences for three unisolated Alnus-infective Frankia Sp+ strains, AgTrS, AiOr and AvVan, the first sequenced Frankia strains able to sporulate in-planta.</title>
        <authorList>
            <person name="Bethencourt L."/>
            <person name="Vautrin F."/>
            <person name="Taib N."/>
            <person name="Dubost A."/>
            <person name="Castro-Garcia L."/>
            <person name="Imbaud O."/>
            <person name="Abrouk D."/>
            <person name="Fournier P."/>
            <person name="Briolay J."/>
            <person name="Nguyen A."/>
            <person name="Normand P."/>
            <person name="Fernandez M.P."/>
            <person name="Brochier-Armanet C."/>
            <person name="Herrera-Belaroussi A."/>
        </authorList>
    </citation>
    <scope>NUCLEOTIDE SEQUENCE [LARGE SCALE GENOMIC DNA]</scope>
    <source>
        <strain evidence="1 2">AvVan</strain>
    </source>
</reference>
<dbReference type="EMBL" id="SSXH01000675">
    <property type="protein sequence ID" value="THJ47405.1"/>
    <property type="molecule type" value="Genomic_DNA"/>
</dbReference>
<dbReference type="OrthoDB" id="3215925at2"/>
<organism evidence="1 2">
    <name type="scientific">Candidatus Frankia alpina</name>
    <dbReference type="NCBI Taxonomy" id="2699483"/>
    <lineage>
        <taxon>Bacteria</taxon>
        <taxon>Bacillati</taxon>
        <taxon>Actinomycetota</taxon>
        <taxon>Actinomycetes</taxon>
        <taxon>Frankiales</taxon>
        <taxon>Frankiaceae</taxon>
        <taxon>Frankia</taxon>
    </lineage>
</organism>